<keyword evidence="4" id="KW-1185">Reference proteome</keyword>
<protein>
    <recommendedName>
        <fullName evidence="5">DUF680 domain-containing protein</fullName>
    </recommendedName>
</protein>
<dbReference type="RefSeq" id="WP_241600207.1">
    <property type="nucleotide sequence ID" value="NZ_JAKVIN010000003.1"/>
</dbReference>
<gene>
    <name evidence="3" type="ORF">MKI86_09285</name>
</gene>
<feature type="compositionally biased region" description="Polar residues" evidence="1">
    <location>
        <begin position="54"/>
        <end position="70"/>
    </location>
</feature>
<evidence type="ECO:0008006" key="5">
    <source>
        <dbReference type="Google" id="ProtNLM"/>
    </source>
</evidence>
<proteinExistence type="predicted"/>
<accession>A0ABT0CL35</accession>
<evidence type="ECO:0000256" key="1">
    <source>
        <dbReference type="SAM" id="MobiDB-lite"/>
    </source>
</evidence>
<evidence type="ECO:0000256" key="2">
    <source>
        <dbReference type="SAM" id="SignalP"/>
    </source>
</evidence>
<reference evidence="3 4" key="1">
    <citation type="submission" date="2022-02" db="EMBL/GenBank/DDBJ databases">
        <title>Shinella B3.7 sp. nov., isolated from Sediment (Zhairuo Island).</title>
        <authorList>
            <person name="Chen G."/>
        </authorList>
    </citation>
    <scope>NUCLEOTIDE SEQUENCE [LARGE SCALE GENOMIC DNA]</scope>
    <source>
        <strain evidence="3 4">B3.7</strain>
    </source>
</reference>
<evidence type="ECO:0000313" key="4">
    <source>
        <dbReference type="Proteomes" id="UP001201844"/>
    </source>
</evidence>
<comment type="caution">
    <text evidence="3">The sequence shown here is derived from an EMBL/GenBank/DDBJ whole genome shotgun (WGS) entry which is preliminary data.</text>
</comment>
<sequence length="87" mass="9003">TKTMTKTLNTTFAAALIAASVFGGASAAFASGDYYVGGSPDAVKSQNVDTVRTNSIGNKHVVSGQSSSIKQPYDRGDYRPAGNLNDN</sequence>
<keyword evidence="2" id="KW-0732">Signal</keyword>
<evidence type="ECO:0000313" key="3">
    <source>
        <dbReference type="EMBL" id="MCJ8149329.1"/>
    </source>
</evidence>
<dbReference type="Proteomes" id="UP001201844">
    <property type="component" value="Unassembled WGS sequence"/>
</dbReference>
<feature type="region of interest" description="Disordered" evidence="1">
    <location>
        <begin position="54"/>
        <end position="87"/>
    </location>
</feature>
<name>A0ABT0CL35_9HYPH</name>
<dbReference type="EMBL" id="JAKVIN010000003">
    <property type="protein sequence ID" value="MCJ8149329.1"/>
    <property type="molecule type" value="Genomic_DNA"/>
</dbReference>
<organism evidence="3 4">
    <name type="scientific">Shinella sedimenti</name>
    <dbReference type="NCBI Taxonomy" id="2919913"/>
    <lineage>
        <taxon>Bacteria</taxon>
        <taxon>Pseudomonadati</taxon>
        <taxon>Pseudomonadota</taxon>
        <taxon>Alphaproteobacteria</taxon>
        <taxon>Hyphomicrobiales</taxon>
        <taxon>Rhizobiaceae</taxon>
        <taxon>Shinella</taxon>
    </lineage>
</organism>
<feature type="non-terminal residue" evidence="3">
    <location>
        <position position="1"/>
    </location>
</feature>
<feature type="chain" id="PRO_5046741160" description="DUF680 domain-containing protein" evidence="2">
    <location>
        <begin position="31"/>
        <end position="87"/>
    </location>
</feature>
<feature type="signal peptide" evidence="2">
    <location>
        <begin position="1"/>
        <end position="30"/>
    </location>
</feature>